<protein>
    <submittedName>
        <fullName evidence="2">Uncharacterized protein</fullName>
    </submittedName>
</protein>
<proteinExistence type="predicted"/>
<evidence type="ECO:0000256" key="1">
    <source>
        <dbReference type="SAM" id="MobiDB-lite"/>
    </source>
</evidence>
<dbReference type="EMBL" id="LR899010">
    <property type="protein sequence ID" value="CAD7082919.1"/>
    <property type="molecule type" value="Genomic_DNA"/>
</dbReference>
<keyword evidence="3" id="KW-1185">Reference proteome</keyword>
<dbReference type="OrthoDB" id="10067219at2759"/>
<accession>A0A7R8YUM5</accession>
<feature type="compositionally biased region" description="Polar residues" evidence="1">
    <location>
        <begin position="178"/>
        <end position="189"/>
    </location>
</feature>
<dbReference type="Proteomes" id="UP000594454">
    <property type="component" value="Chromosome 2"/>
</dbReference>
<gene>
    <name evidence="2" type="ORF">HERILL_LOCUS5918</name>
</gene>
<reference evidence="2 3" key="1">
    <citation type="submission" date="2020-11" db="EMBL/GenBank/DDBJ databases">
        <authorList>
            <person name="Wallbank WR R."/>
            <person name="Pardo Diaz C."/>
            <person name="Kozak K."/>
            <person name="Martin S."/>
            <person name="Jiggins C."/>
            <person name="Moest M."/>
            <person name="Warren A I."/>
            <person name="Generalovic N T."/>
            <person name="Byers J.R.P. K."/>
            <person name="Montejo-Kovacevich G."/>
            <person name="Yen C E."/>
        </authorList>
    </citation>
    <scope>NUCLEOTIDE SEQUENCE [LARGE SCALE GENOMIC DNA]</scope>
</reference>
<dbReference type="InParanoid" id="A0A7R8YUM5"/>
<organism evidence="2 3">
    <name type="scientific">Hermetia illucens</name>
    <name type="common">Black soldier fly</name>
    <dbReference type="NCBI Taxonomy" id="343691"/>
    <lineage>
        <taxon>Eukaryota</taxon>
        <taxon>Metazoa</taxon>
        <taxon>Ecdysozoa</taxon>
        <taxon>Arthropoda</taxon>
        <taxon>Hexapoda</taxon>
        <taxon>Insecta</taxon>
        <taxon>Pterygota</taxon>
        <taxon>Neoptera</taxon>
        <taxon>Endopterygota</taxon>
        <taxon>Diptera</taxon>
        <taxon>Brachycera</taxon>
        <taxon>Stratiomyomorpha</taxon>
        <taxon>Stratiomyidae</taxon>
        <taxon>Hermetiinae</taxon>
        <taxon>Hermetia</taxon>
    </lineage>
</organism>
<name>A0A7R8YUM5_HERIL</name>
<evidence type="ECO:0000313" key="3">
    <source>
        <dbReference type="Proteomes" id="UP000594454"/>
    </source>
</evidence>
<evidence type="ECO:0000313" key="2">
    <source>
        <dbReference type="EMBL" id="CAD7082919.1"/>
    </source>
</evidence>
<sequence>MYESSCSYQTALDLKRVSPATAQVKTEDCIGIGQCSPDWTSYRFHQSTFEQLKQSVEKAKAALQDRTGFFGTSSAFSDIYTTPRLADSLESVSINGSAASCIVGVNSPTSSASGLVVNGNCITTVSGTTGQRYRIDSLPQVSTNNSVTSSLAQTLDAVVDNKNRSGSEKSSLCLSTHGFSDSLRPSTKCGSGELVNF</sequence>
<feature type="region of interest" description="Disordered" evidence="1">
    <location>
        <begin position="178"/>
        <end position="197"/>
    </location>
</feature>
<dbReference type="AlphaFoldDB" id="A0A7R8YUM5"/>